<reference evidence="3" key="2">
    <citation type="submission" date="2017-10" db="EMBL/GenBank/DDBJ databases">
        <title>Ladona fulva Genome sequencing and assembly.</title>
        <authorList>
            <person name="Murali S."/>
            <person name="Richards S."/>
            <person name="Bandaranaike D."/>
            <person name="Bellair M."/>
            <person name="Blankenburg K."/>
            <person name="Chao H."/>
            <person name="Dinh H."/>
            <person name="Doddapaneni H."/>
            <person name="Dugan-Rocha S."/>
            <person name="Elkadiri S."/>
            <person name="Gnanaolivu R."/>
            <person name="Hernandez B."/>
            <person name="Skinner E."/>
            <person name="Javaid M."/>
            <person name="Lee S."/>
            <person name="Li M."/>
            <person name="Ming W."/>
            <person name="Munidasa M."/>
            <person name="Muniz J."/>
            <person name="Nguyen L."/>
            <person name="Hughes D."/>
            <person name="Osuji N."/>
            <person name="Pu L.-L."/>
            <person name="Puazo M."/>
            <person name="Qu C."/>
            <person name="Quiroz J."/>
            <person name="Raj R."/>
            <person name="Weissenberger G."/>
            <person name="Xin Y."/>
            <person name="Zou X."/>
            <person name="Han Y."/>
            <person name="Worley K."/>
            <person name="Muzny D."/>
            <person name="Gibbs R."/>
        </authorList>
    </citation>
    <scope>NUCLEOTIDE SEQUENCE</scope>
    <source>
        <strain evidence="3">Sampled in the wild</strain>
    </source>
</reference>
<evidence type="ECO:0000313" key="3">
    <source>
        <dbReference type="EMBL" id="KAG8226428.1"/>
    </source>
</evidence>
<feature type="transmembrane region" description="Helical" evidence="1">
    <location>
        <begin position="291"/>
        <end position="312"/>
    </location>
</feature>
<sequence>MNTDIKLFLVITVFGVSGSEYCDNSMLKSIKDGACYIDCNTHEEYFKDLNVTYNVDFDSGLLVINFTLPPLKFCHTDYEVRLLVNEEIKDEFQCLGNKVFREIHSIKKYIMKKCKNETAMNKSIEQHGMVVFKHIFTGCYKLKIKPHRGFSSCPTLYANKAYIKTNFTRKFMPNVSYYSHYSSQWNDLHIKFMMKTNISEMKIEFSHSESHKLVYGRPIIVKEKIDNENFTCVPRSIWDAKGCTYVAVKDDRCTMGTLWTKSQKCTWNDTIECNEITVNLPIILSSPNINIVSAAGIAGSSILLVLLVYFTCKRNKMNKNEKQGEKNQEAMPLKESKIEILLLYPRDCKQFMKVMDSFRKFFDSFKNVEVYDCYSEDVMEKGPFPTLLSRISQPRLCTIIVDTQCAHIQQEAMKLGTITSSHVFYKDPTFMDSLFKYGLKFIMEDLSPDIYQKYYVIGLDGFSDSKYELLLPTGLRRYIMPNHLENLLADIKIDNGNEHLYVNSLEYVILREDIKTLAEFKCNNPYYLENILNLA</sequence>
<proteinExistence type="predicted"/>
<evidence type="ECO:0000313" key="4">
    <source>
        <dbReference type="Proteomes" id="UP000792457"/>
    </source>
</evidence>
<keyword evidence="4" id="KW-1185">Reference proteome</keyword>
<dbReference type="Gene3D" id="3.40.50.11530">
    <property type="match status" value="1"/>
</dbReference>
<protein>
    <recommendedName>
        <fullName evidence="5">SEFIR domain-containing protein</fullName>
    </recommendedName>
</protein>
<gene>
    <name evidence="3" type="ORF">J437_LFUL007008</name>
</gene>
<feature type="chain" id="PRO_5035458852" description="SEFIR domain-containing protein" evidence="2">
    <location>
        <begin position="19"/>
        <end position="535"/>
    </location>
</feature>
<dbReference type="AlphaFoldDB" id="A0A8K0NYR2"/>
<organism evidence="3 4">
    <name type="scientific">Ladona fulva</name>
    <name type="common">Scarce chaser dragonfly</name>
    <name type="synonym">Libellula fulva</name>
    <dbReference type="NCBI Taxonomy" id="123851"/>
    <lineage>
        <taxon>Eukaryota</taxon>
        <taxon>Metazoa</taxon>
        <taxon>Ecdysozoa</taxon>
        <taxon>Arthropoda</taxon>
        <taxon>Hexapoda</taxon>
        <taxon>Insecta</taxon>
        <taxon>Pterygota</taxon>
        <taxon>Palaeoptera</taxon>
        <taxon>Odonata</taxon>
        <taxon>Epiprocta</taxon>
        <taxon>Anisoptera</taxon>
        <taxon>Libelluloidea</taxon>
        <taxon>Libellulidae</taxon>
        <taxon>Ladona</taxon>
    </lineage>
</organism>
<accession>A0A8K0NYR2</accession>
<evidence type="ECO:0008006" key="5">
    <source>
        <dbReference type="Google" id="ProtNLM"/>
    </source>
</evidence>
<reference evidence="3" key="1">
    <citation type="submission" date="2013-04" db="EMBL/GenBank/DDBJ databases">
        <authorList>
            <person name="Qu J."/>
            <person name="Murali S.C."/>
            <person name="Bandaranaike D."/>
            <person name="Bellair M."/>
            <person name="Blankenburg K."/>
            <person name="Chao H."/>
            <person name="Dinh H."/>
            <person name="Doddapaneni H."/>
            <person name="Downs B."/>
            <person name="Dugan-Rocha S."/>
            <person name="Elkadiri S."/>
            <person name="Gnanaolivu R.D."/>
            <person name="Hernandez B."/>
            <person name="Javaid M."/>
            <person name="Jayaseelan J.C."/>
            <person name="Lee S."/>
            <person name="Li M."/>
            <person name="Ming W."/>
            <person name="Munidasa M."/>
            <person name="Muniz J."/>
            <person name="Nguyen L."/>
            <person name="Ongeri F."/>
            <person name="Osuji N."/>
            <person name="Pu L.-L."/>
            <person name="Puazo M."/>
            <person name="Qu C."/>
            <person name="Quiroz J."/>
            <person name="Raj R."/>
            <person name="Weissenberger G."/>
            <person name="Xin Y."/>
            <person name="Zou X."/>
            <person name="Han Y."/>
            <person name="Richards S."/>
            <person name="Worley K."/>
            <person name="Muzny D."/>
            <person name="Gibbs R."/>
        </authorList>
    </citation>
    <scope>NUCLEOTIDE SEQUENCE</scope>
    <source>
        <strain evidence="3">Sampled in the wild</strain>
    </source>
</reference>
<feature type="signal peptide" evidence="2">
    <location>
        <begin position="1"/>
        <end position="18"/>
    </location>
</feature>
<dbReference type="OrthoDB" id="8170339at2759"/>
<keyword evidence="1" id="KW-0812">Transmembrane</keyword>
<comment type="caution">
    <text evidence="3">The sequence shown here is derived from an EMBL/GenBank/DDBJ whole genome shotgun (WGS) entry which is preliminary data.</text>
</comment>
<evidence type="ECO:0000256" key="1">
    <source>
        <dbReference type="SAM" id="Phobius"/>
    </source>
</evidence>
<evidence type="ECO:0000256" key="2">
    <source>
        <dbReference type="SAM" id="SignalP"/>
    </source>
</evidence>
<keyword evidence="2" id="KW-0732">Signal</keyword>
<keyword evidence="1" id="KW-1133">Transmembrane helix</keyword>
<keyword evidence="1" id="KW-0472">Membrane</keyword>
<name>A0A8K0NYR2_LADFU</name>
<dbReference type="Proteomes" id="UP000792457">
    <property type="component" value="Unassembled WGS sequence"/>
</dbReference>
<dbReference type="EMBL" id="KZ308281">
    <property type="protein sequence ID" value="KAG8226428.1"/>
    <property type="molecule type" value="Genomic_DNA"/>
</dbReference>